<dbReference type="AlphaFoldDB" id="A0A2W7RYQ3"/>
<feature type="binding site" evidence="7">
    <location>
        <position position="77"/>
    </location>
    <ligand>
        <name>Fe(3+)</name>
        <dbReference type="ChEBI" id="CHEBI:29034"/>
    </ligand>
</feature>
<keyword evidence="7" id="KW-0963">Cytoplasm</keyword>
<comment type="similarity">
    <text evidence="7">Belongs to the metallo-dependent hydrolases superfamily. HutI family.</text>
</comment>
<dbReference type="InterPro" id="IPR011059">
    <property type="entry name" value="Metal-dep_hydrolase_composite"/>
</dbReference>
<dbReference type="NCBIfam" id="TIGR01224">
    <property type="entry name" value="hutI"/>
    <property type="match status" value="1"/>
</dbReference>
<keyword evidence="5 7" id="KW-0862">Zinc</keyword>
<dbReference type="Gene3D" id="3.20.20.140">
    <property type="entry name" value="Metal-dependent hydrolases"/>
    <property type="match status" value="1"/>
</dbReference>
<proteinExistence type="inferred from homology"/>
<keyword evidence="2 7" id="KW-0479">Metal-binding</keyword>
<evidence type="ECO:0000259" key="8">
    <source>
        <dbReference type="Pfam" id="PF01979"/>
    </source>
</evidence>
<feature type="binding site" evidence="7">
    <location>
        <position position="326"/>
    </location>
    <ligand>
        <name>4-imidazolone-5-propanoate</name>
        <dbReference type="ChEBI" id="CHEBI:77893"/>
    </ligand>
</feature>
<feature type="binding site" evidence="7">
    <location>
        <position position="86"/>
    </location>
    <ligand>
        <name>4-imidazolone-5-propanoate</name>
        <dbReference type="ChEBI" id="CHEBI:77893"/>
    </ligand>
</feature>
<feature type="binding site" evidence="7">
    <location>
        <position position="247"/>
    </location>
    <ligand>
        <name>Zn(2+)</name>
        <dbReference type="ChEBI" id="CHEBI:29105"/>
    </ligand>
</feature>
<keyword evidence="4 7" id="KW-0369">Histidine metabolism</keyword>
<dbReference type="GO" id="GO:0019556">
    <property type="term" value="P:L-histidine catabolic process to glutamate and formamide"/>
    <property type="evidence" value="ECO:0007669"/>
    <property type="project" value="UniProtKB-UniRule"/>
</dbReference>
<feature type="binding site" evidence="7">
    <location>
        <position position="325"/>
    </location>
    <ligand>
        <name>N-formimidoyl-L-glutamate</name>
        <dbReference type="ChEBI" id="CHEBI:58928"/>
    </ligand>
</feature>
<organism evidence="9 10">
    <name type="scientific">Hydrotalea sandarakina</name>
    <dbReference type="NCBI Taxonomy" id="1004304"/>
    <lineage>
        <taxon>Bacteria</taxon>
        <taxon>Pseudomonadati</taxon>
        <taxon>Bacteroidota</taxon>
        <taxon>Chitinophagia</taxon>
        <taxon>Chitinophagales</taxon>
        <taxon>Chitinophagaceae</taxon>
        <taxon>Hydrotalea</taxon>
    </lineage>
</organism>
<comment type="function">
    <text evidence="7">Catalyzes the hydrolytic cleavage of the carbon-nitrogen bond in imidazolone-5-propanoate to yield N-formimidoyl-L-glutamate. It is the third step in the universal histidine degradation pathway.</text>
</comment>
<reference evidence="9 10" key="1">
    <citation type="submission" date="2018-06" db="EMBL/GenBank/DDBJ databases">
        <title>Genomic Encyclopedia of Archaeal and Bacterial Type Strains, Phase II (KMG-II): from individual species to whole genera.</title>
        <authorList>
            <person name="Goeker M."/>
        </authorList>
    </citation>
    <scope>NUCLEOTIDE SEQUENCE [LARGE SCALE GENOMIC DNA]</scope>
    <source>
        <strain evidence="9 10">DSM 23241</strain>
    </source>
</reference>
<evidence type="ECO:0000313" key="9">
    <source>
        <dbReference type="EMBL" id="PZX65928.1"/>
    </source>
</evidence>
<keyword evidence="10" id="KW-1185">Reference proteome</keyword>
<dbReference type="InterPro" id="IPR032466">
    <property type="entry name" value="Metal_Hydrolase"/>
</dbReference>
<evidence type="ECO:0000256" key="2">
    <source>
        <dbReference type="ARBA" id="ARBA00022723"/>
    </source>
</evidence>
<dbReference type="Pfam" id="PF01979">
    <property type="entry name" value="Amidohydro_1"/>
    <property type="match status" value="1"/>
</dbReference>
<dbReference type="SUPFAM" id="SSF51556">
    <property type="entry name" value="Metallo-dependent hydrolases"/>
    <property type="match status" value="1"/>
</dbReference>
<dbReference type="OrthoDB" id="9776455at2"/>
<dbReference type="HAMAP" id="MF_00372">
    <property type="entry name" value="HutI"/>
    <property type="match status" value="1"/>
</dbReference>
<feature type="binding site" evidence="7">
    <location>
        <position position="149"/>
    </location>
    <ligand>
        <name>N-formimidoyl-L-glutamate</name>
        <dbReference type="ChEBI" id="CHEBI:58928"/>
    </ligand>
</feature>
<keyword evidence="6 7" id="KW-0408">Iron</keyword>
<comment type="subcellular location">
    <subcellularLocation>
        <location evidence="7">Cytoplasm</location>
    </subcellularLocation>
</comment>
<dbReference type="Gene3D" id="2.30.40.10">
    <property type="entry name" value="Urease, subunit C, domain 1"/>
    <property type="match status" value="1"/>
</dbReference>
<feature type="binding site" evidence="7">
    <location>
        <position position="321"/>
    </location>
    <ligand>
        <name>Fe(3+)</name>
        <dbReference type="ChEBI" id="CHEBI:29034"/>
    </ligand>
</feature>
<dbReference type="EMBL" id="QKZV01000001">
    <property type="protein sequence ID" value="PZX65928.1"/>
    <property type="molecule type" value="Genomic_DNA"/>
</dbReference>
<comment type="catalytic activity">
    <reaction evidence="7">
        <text>4-imidazolone-5-propanoate + H2O = N-formimidoyl-L-glutamate</text>
        <dbReference type="Rhea" id="RHEA:23660"/>
        <dbReference type="ChEBI" id="CHEBI:15377"/>
        <dbReference type="ChEBI" id="CHEBI:58928"/>
        <dbReference type="ChEBI" id="CHEBI:77893"/>
        <dbReference type="EC" id="3.5.2.7"/>
    </reaction>
</comment>
<feature type="binding site" evidence="7">
    <location>
        <position position="182"/>
    </location>
    <ligand>
        <name>4-imidazolone-5-propanoate</name>
        <dbReference type="ChEBI" id="CHEBI:77893"/>
    </ligand>
</feature>
<dbReference type="Proteomes" id="UP000249720">
    <property type="component" value="Unassembled WGS sequence"/>
</dbReference>
<gene>
    <name evidence="7" type="primary">hutI</name>
    <name evidence="9" type="ORF">LX80_00422</name>
</gene>
<dbReference type="GO" id="GO:0005506">
    <property type="term" value="F:iron ion binding"/>
    <property type="evidence" value="ECO:0007669"/>
    <property type="project" value="UniProtKB-UniRule"/>
</dbReference>
<dbReference type="GO" id="GO:0019557">
    <property type="term" value="P:L-histidine catabolic process to glutamate and formate"/>
    <property type="evidence" value="ECO:0007669"/>
    <property type="project" value="UniProtKB-UniPathway"/>
</dbReference>
<evidence type="ECO:0000256" key="3">
    <source>
        <dbReference type="ARBA" id="ARBA00022801"/>
    </source>
</evidence>
<dbReference type="PANTHER" id="PTHR42752">
    <property type="entry name" value="IMIDAZOLONEPROPIONASE"/>
    <property type="match status" value="1"/>
</dbReference>
<name>A0A2W7RYQ3_9BACT</name>
<evidence type="ECO:0000256" key="1">
    <source>
        <dbReference type="ARBA" id="ARBA00012864"/>
    </source>
</evidence>
<evidence type="ECO:0000256" key="7">
    <source>
        <dbReference type="HAMAP-Rule" id="MF_00372"/>
    </source>
</evidence>
<dbReference type="PANTHER" id="PTHR42752:SF1">
    <property type="entry name" value="IMIDAZOLONEPROPIONASE-RELATED"/>
    <property type="match status" value="1"/>
</dbReference>
<dbReference type="EC" id="3.5.2.7" evidence="1 7"/>
<comment type="cofactor">
    <cofactor evidence="7">
        <name>Zn(2+)</name>
        <dbReference type="ChEBI" id="CHEBI:29105"/>
    </cofactor>
    <cofactor evidence="7">
        <name>Fe(3+)</name>
        <dbReference type="ChEBI" id="CHEBI:29034"/>
    </cofactor>
    <text evidence="7">Binds 1 zinc or iron ion per subunit.</text>
</comment>
<accession>A0A2W7RYQ3</accession>
<dbReference type="InterPro" id="IPR006680">
    <property type="entry name" value="Amidohydro-rel"/>
</dbReference>
<evidence type="ECO:0000256" key="4">
    <source>
        <dbReference type="ARBA" id="ARBA00022808"/>
    </source>
</evidence>
<dbReference type="GO" id="GO:0005737">
    <property type="term" value="C:cytoplasm"/>
    <property type="evidence" value="ECO:0007669"/>
    <property type="project" value="UniProtKB-SubCell"/>
</dbReference>
<feature type="binding site" evidence="7">
    <location>
        <position position="77"/>
    </location>
    <ligand>
        <name>Zn(2+)</name>
        <dbReference type="ChEBI" id="CHEBI:29105"/>
    </ligand>
</feature>
<dbReference type="RefSeq" id="WP_111293371.1">
    <property type="nucleotide sequence ID" value="NZ_QKZV01000001.1"/>
</dbReference>
<feature type="binding site" evidence="7">
    <location>
        <position position="79"/>
    </location>
    <ligand>
        <name>Zn(2+)</name>
        <dbReference type="ChEBI" id="CHEBI:29105"/>
    </ligand>
</feature>
<evidence type="ECO:0000256" key="6">
    <source>
        <dbReference type="ARBA" id="ARBA00023004"/>
    </source>
</evidence>
<comment type="caution">
    <text evidence="9">The sequence shown here is derived from an EMBL/GenBank/DDBJ whole genome shotgun (WGS) entry which is preliminary data.</text>
</comment>
<dbReference type="FunFam" id="3.20.20.140:FF:000007">
    <property type="entry name" value="Imidazolonepropionase"/>
    <property type="match status" value="1"/>
</dbReference>
<feature type="binding site" evidence="7">
    <location>
        <position position="79"/>
    </location>
    <ligand>
        <name>Fe(3+)</name>
        <dbReference type="ChEBI" id="CHEBI:29034"/>
    </ligand>
</feature>
<protein>
    <recommendedName>
        <fullName evidence="1 7">Imidazolonepropionase</fullName>
        <ecNumber evidence="1 7">3.5.2.7</ecNumber>
    </recommendedName>
    <alternativeName>
        <fullName evidence="7">Imidazolone-5-propionate hydrolase</fullName>
    </alternativeName>
</protein>
<comment type="pathway">
    <text evidence="7">Amino-acid degradation; L-histidine degradation into L-glutamate; N-formimidoyl-L-glutamate from L-histidine: step 3/3.</text>
</comment>
<dbReference type="SUPFAM" id="SSF51338">
    <property type="entry name" value="Composite domain of metallo-dependent hydrolases"/>
    <property type="match status" value="1"/>
</dbReference>
<sequence length="410" mass="45157">MLILVTNIHYLLNVRQSNELLRGKQMQQLPTIENAYLVIKNGIIEEMGSMNNVPEKHFDVVYDAKHASVLPTWCDSHTHIVFAKTREQEFVDKLHGLSYADIAARGGGILNSAAALQATSEQQLYEAAKKRIEEVMQLGTGAIEIKSGYGLTVADEIKMLRVIQQLKASLPIPIKATFLGAHAIPLTHRNNKQGYIELVINEMLPIIAKEQLADFVDVFCEHNFFSVTDTEIILEAAYKYSLRAKIHANQLSVSGGVEVGVKHKALSVDHLEDMNEKSIHALANSNTIGTILPTAAFFLRMQYAPVRNMLNENCALALASDYNPGSSPSGNMNFVVALACIQNEFLPEEAINAATINGAFAMNIENELGSITVGKKANLIFTKPIPSVAYIPYHFGTPVIDKVMINGNWI</sequence>
<feature type="domain" description="Amidohydrolase-related" evidence="8">
    <location>
        <begin position="69"/>
        <end position="409"/>
    </location>
</feature>
<dbReference type="UniPathway" id="UPA00379">
    <property type="reaction ID" value="UER00551"/>
</dbReference>
<evidence type="ECO:0000313" key="10">
    <source>
        <dbReference type="Proteomes" id="UP000249720"/>
    </source>
</evidence>
<evidence type="ECO:0000256" key="5">
    <source>
        <dbReference type="ARBA" id="ARBA00022833"/>
    </source>
</evidence>
<feature type="binding site" evidence="7">
    <location>
        <position position="250"/>
    </location>
    <ligand>
        <name>4-imidazolone-5-propanoate</name>
        <dbReference type="ChEBI" id="CHEBI:77893"/>
    </ligand>
</feature>
<dbReference type="GO" id="GO:0050480">
    <property type="term" value="F:imidazolonepropionase activity"/>
    <property type="evidence" value="ECO:0007669"/>
    <property type="project" value="UniProtKB-UniRule"/>
</dbReference>
<feature type="binding site" evidence="7">
    <location>
        <position position="247"/>
    </location>
    <ligand>
        <name>Fe(3+)</name>
        <dbReference type="ChEBI" id="CHEBI:29034"/>
    </ligand>
</feature>
<feature type="binding site" evidence="7">
    <location>
        <position position="321"/>
    </location>
    <ligand>
        <name>Zn(2+)</name>
        <dbReference type="ChEBI" id="CHEBI:29105"/>
    </ligand>
</feature>
<dbReference type="GO" id="GO:0008270">
    <property type="term" value="F:zinc ion binding"/>
    <property type="evidence" value="ECO:0007669"/>
    <property type="project" value="UniProtKB-UniRule"/>
</dbReference>
<dbReference type="InterPro" id="IPR005920">
    <property type="entry name" value="HutI"/>
</dbReference>
<feature type="binding site" evidence="7">
    <location>
        <position position="149"/>
    </location>
    <ligand>
        <name>4-imidazolone-5-propanoate</name>
        <dbReference type="ChEBI" id="CHEBI:77893"/>
    </ligand>
</feature>
<feature type="binding site" evidence="7">
    <location>
        <position position="323"/>
    </location>
    <ligand>
        <name>N-formimidoyl-L-glutamate</name>
        <dbReference type="ChEBI" id="CHEBI:58928"/>
    </ligand>
</feature>
<keyword evidence="3 7" id="KW-0378">Hydrolase</keyword>